<evidence type="ECO:0000313" key="5">
    <source>
        <dbReference type="Proteomes" id="UP001071777"/>
    </source>
</evidence>
<feature type="compositionally biased region" description="Polar residues" evidence="3">
    <location>
        <begin position="285"/>
        <end position="294"/>
    </location>
</feature>
<dbReference type="InterPro" id="IPR008491">
    <property type="entry name" value="CDK5RAP3"/>
</dbReference>
<comment type="caution">
    <text evidence="4">The sequence shown here is derived from an EMBL/GenBank/DDBJ whole genome shotgun (WGS) entry which is preliminary data.</text>
</comment>
<dbReference type="Pfam" id="PF05600">
    <property type="entry name" value="CDK5RAP3"/>
    <property type="match status" value="1"/>
</dbReference>
<evidence type="ECO:0000256" key="2">
    <source>
        <dbReference type="SAM" id="Coils"/>
    </source>
</evidence>
<reference evidence="4" key="1">
    <citation type="submission" date="2022-10" db="EMBL/GenBank/DDBJ databases">
        <title>Adaptive evolution leads to modifications in subtelomeric GC content in a zoonotic Cryptosporidium species.</title>
        <authorList>
            <person name="Li J."/>
            <person name="Feng Y."/>
            <person name="Xiao L."/>
        </authorList>
    </citation>
    <scope>NUCLEOTIDE SEQUENCE</scope>
    <source>
        <strain evidence="4">25894</strain>
    </source>
</reference>
<evidence type="ECO:0000256" key="1">
    <source>
        <dbReference type="ARBA" id="ARBA00007478"/>
    </source>
</evidence>
<dbReference type="PANTHER" id="PTHR14894">
    <property type="entry name" value="CDK5 REGULATORY SUBUNIT-ASSOCIATED PROTEIN 3"/>
    <property type="match status" value="1"/>
</dbReference>
<dbReference type="PANTHER" id="PTHR14894:SF0">
    <property type="entry name" value="CDK5 REGULATORY SUBUNIT-ASSOCIATED PROTEIN 3"/>
    <property type="match status" value="1"/>
</dbReference>
<name>A0ABQ8P1S6_9CRYT</name>
<keyword evidence="2" id="KW-0175">Coiled coil</keyword>
<dbReference type="EMBL" id="JAPCXB010000210">
    <property type="protein sequence ID" value="KAJ1604857.1"/>
    <property type="molecule type" value="Genomic_DNA"/>
</dbReference>
<comment type="similarity">
    <text evidence="1">Belongs to the CDK5RAP3 family.</text>
</comment>
<organism evidence="4 5">
    <name type="scientific">Cryptosporidium canis</name>
    <dbReference type="NCBI Taxonomy" id="195482"/>
    <lineage>
        <taxon>Eukaryota</taxon>
        <taxon>Sar</taxon>
        <taxon>Alveolata</taxon>
        <taxon>Apicomplexa</taxon>
        <taxon>Conoidasida</taxon>
        <taxon>Coccidia</taxon>
        <taxon>Eucoccidiorida</taxon>
        <taxon>Eimeriorina</taxon>
        <taxon>Cryptosporidiidae</taxon>
        <taxon>Cryptosporidium</taxon>
    </lineage>
</organism>
<feature type="compositionally biased region" description="Basic and acidic residues" evidence="3">
    <location>
        <begin position="261"/>
        <end position="277"/>
    </location>
</feature>
<protein>
    <submittedName>
        <fullName evidence="4">Centrin-like EF hand protein</fullName>
    </submittedName>
</protein>
<accession>A0ABQ8P1S6</accession>
<proteinExistence type="inferred from homology"/>
<evidence type="ECO:0000256" key="3">
    <source>
        <dbReference type="SAM" id="MobiDB-lite"/>
    </source>
</evidence>
<sequence length="469" mass="54405">MEIHFSSLSDYLVGKKLVPGNWGVLLKSIERDLGGLVERSICNDEISEEVKAHLMSVKNDEKNYSFLNRLIEFLISSKEGERKTIFGSYKSELINELMNIKKRYQGNNLHLSEAVREINYILRFGFSHLEKEQREIVSKIKSTTKRIQELADSKSGNVELYKDKLSSFGLGDMVGDEGASLKYFPRDRVTDGIQYYYNLRLDEFSSGLFEEINSLIQDNNLVNLYLKLIKQANADLADNDDYILEYMIDFPVLSKLCEDPEKSDCESDLSSDEKENEYSMEVIESSDTPPSSDQGYKGFEVVKEDEPHIKVRIFEDRQLFGKLLMELYEIESFLKRYLIENLGSDWKTKLGVEVCAEDQIVIHYYNLVSKIVAKLTAPENYEIVTFRRNKYIVVEKHTEAILNIFNSILGQQNSIEKMESRVKEYYQELGNCQKKHVEYSQRVKDSTAFLQNEMKSLLNKEYVIKGVQK</sequence>
<keyword evidence="5" id="KW-1185">Reference proteome</keyword>
<feature type="region of interest" description="Disordered" evidence="3">
    <location>
        <begin position="261"/>
        <end position="294"/>
    </location>
</feature>
<dbReference type="Proteomes" id="UP001071777">
    <property type="component" value="Unassembled WGS sequence"/>
</dbReference>
<gene>
    <name evidence="4" type="ORF">OJ252_3626</name>
</gene>
<evidence type="ECO:0000313" key="4">
    <source>
        <dbReference type="EMBL" id="KAJ1604857.1"/>
    </source>
</evidence>
<feature type="coiled-coil region" evidence="2">
    <location>
        <begin position="408"/>
        <end position="435"/>
    </location>
</feature>